<dbReference type="AlphaFoldDB" id="A0A4S5BWE6"/>
<keyword evidence="2" id="KW-0808">Transferase</keyword>
<dbReference type="Gene3D" id="3.40.630.30">
    <property type="match status" value="1"/>
</dbReference>
<dbReference type="SUPFAM" id="SSF55729">
    <property type="entry name" value="Acyl-CoA N-acyltransferases (Nat)"/>
    <property type="match status" value="1"/>
</dbReference>
<feature type="domain" description="N-acetyltransferase" evidence="1">
    <location>
        <begin position="16"/>
        <end position="95"/>
    </location>
</feature>
<dbReference type="InterPro" id="IPR016181">
    <property type="entry name" value="Acyl_CoA_acyltransferase"/>
</dbReference>
<evidence type="ECO:0000259" key="1">
    <source>
        <dbReference type="Pfam" id="PF13302"/>
    </source>
</evidence>
<sequence length="153" mass="17312">MGLSLHAFSDIPVQQWMTLLKHPDVIRHMPLADTNWDEAAIAAWAQGKDTQWKENGYGPLAIRMDGQFAGWGGFQQEDGEADFALVLFPEYWGQGSQIFHHFMRCRTALGIETVSVLLPPSRLRTRGLKRLGFEHVADVLHAGQRFHKFRVAG</sequence>
<gene>
    <name evidence="2" type="ORF">E8K88_06725</name>
</gene>
<name>A0A4S5BWE6_9BURK</name>
<accession>A0A4S5BWE6</accession>
<evidence type="ECO:0000313" key="3">
    <source>
        <dbReference type="Proteomes" id="UP000306236"/>
    </source>
</evidence>
<comment type="caution">
    <text evidence="2">The sequence shown here is derived from an EMBL/GenBank/DDBJ whole genome shotgun (WGS) entry which is preliminary data.</text>
</comment>
<organism evidence="2 3">
    <name type="scientific">Lampropedia aestuarii</name>
    <dbReference type="NCBI Taxonomy" id="2562762"/>
    <lineage>
        <taxon>Bacteria</taxon>
        <taxon>Pseudomonadati</taxon>
        <taxon>Pseudomonadota</taxon>
        <taxon>Betaproteobacteria</taxon>
        <taxon>Burkholderiales</taxon>
        <taxon>Comamonadaceae</taxon>
        <taxon>Lampropedia</taxon>
    </lineage>
</organism>
<dbReference type="InterPro" id="IPR000182">
    <property type="entry name" value="GNAT_dom"/>
</dbReference>
<evidence type="ECO:0000313" key="2">
    <source>
        <dbReference type="EMBL" id="THJ34338.1"/>
    </source>
</evidence>
<protein>
    <submittedName>
        <fullName evidence="2">GNAT family N-acetyltransferase</fullName>
    </submittedName>
</protein>
<keyword evidence="3" id="KW-1185">Reference proteome</keyword>
<dbReference type="GO" id="GO:0016747">
    <property type="term" value="F:acyltransferase activity, transferring groups other than amino-acyl groups"/>
    <property type="evidence" value="ECO:0007669"/>
    <property type="project" value="InterPro"/>
</dbReference>
<dbReference type="EMBL" id="SSWX01000007">
    <property type="protein sequence ID" value="THJ34338.1"/>
    <property type="molecule type" value="Genomic_DNA"/>
</dbReference>
<dbReference type="Proteomes" id="UP000306236">
    <property type="component" value="Unassembled WGS sequence"/>
</dbReference>
<dbReference type="Pfam" id="PF13302">
    <property type="entry name" value="Acetyltransf_3"/>
    <property type="match status" value="1"/>
</dbReference>
<proteinExistence type="predicted"/>
<reference evidence="2 3" key="1">
    <citation type="submission" date="2019-04" db="EMBL/GenBank/DDBJ databases">
        <title>Lampropedia sp YIM MLB12 draf genome.</title>
        <authorList>
            <person name="Wang Y.-X."/>
        </authorList>
    </citation>
    <scope>NUCLEOTIDE SEQUENCE [LARGE SCALE GENOMIC DNA]</scope>
    <source>
        <strain evidence="2 3">YIM MLB12</strain>
    </source>
</reference>
<dbReference type="OrthoDB" id="583082at2"/>